<keyword evidence="2" id="KW-0560">Oxidoreductase</keyword>
<evidence type="ECO:0000256" key="1">
    <source>
        <dbReference type="ARBA" id="ARBA00006484"/>
    </source>
</evidence>
<dbReference type="Gene3D" id="3.40.50.720">
    <property type="entry name" value="NAD(P)-binding Rossmann-like Domain"/>
    <property type="match status" value="1"/>
</dbReference>
<sequence>MQTSGNTILITGGGSGIGQALAVAFQGLGNQVIIAGRRQSALDETVAADPGMASVVFDISDPLSIRELAGELASRHPGLNVVIHNAGIMRPEDLLAQQEDLADAEATVATNLLGPIRLTAALLPQLLRQPRAAILTVSSGLAFLPLAATPTYCATKAAIHSYSQALRHQLRETSVQVHELVPPYVQTELMGPRQASDPNALPLKDFIAETMRLLQVQPDATEILVERVKPLRYAERDGHFDTVFGKLNDGTH</sequence>
<dbReference type="PANTHER" id="PTHR44196">
    <property type="entry name" value="DEHYDROGENASE/REDUCTASE SDR FAMILY MEMBER 7B"/>
    <property type="match status" value="1"/>
</dbReference>
<dbReference type="STRING" id="1122133.SAMN02745157_2452"/>
<organism evidence="4 5">
    <name type="scientific">Kaistia soli DSM 19436</name>
    <dbReference type="NCBI Taxonomy" id="1122133"/>
    <lineage>
        <taxon>Bacteria</taxon>
        <taxon>Pseudomonadati</taxon>
        <taxon>Pseudomonadota</taxon>
        <taxon>Alphaproteobacteria</taxon>
        <taxon>Hyphomicrobiales</taxon>
        <taxon>Kaistiaceae</taxon>
        <taxon>Kaistia</taxon>
    </lineage>
</organism>
<dbReference type="InterPro" id="IPR020904">
    <property type="entry name" value="Sc_DH/Rdtase_CS"/>
</dbReference>
<dbReference type="InterPro" id="IPR002347">
    <property type="entry name" value="SDR_fam"/>
</dbReference>
<name>A0A1M5CSW1_9HYPH</name>
<gene>
    <name evidence="4" type="ORF">SAMN02745157_2452</name>
</gene>
<dbReference type="GO" id="GO:0016020">
    <property type="term" value="C:membrane"/>
    <property type="evidence" value="ECO:0007669"/>
    <property type="project" value="TreeGrafter"/>
</dbReference>
<dbReference type="PROSITE" id="PS00061">
    <property type="entry name" value="ADH_SHORT"/>
    <property type="match status" value="1"/>
</dbReference>
<dbReference type="Pfam" id="PF00106">
    <property type="entry name" value="adh_short"/>
    <property type="match status" value="1"/>
</dbReference>
<dbReference type="GO" id="GO:0016491">
    <property type="term" value="F:oxidoreductase activity"/>
    <property type="evidence" value="ECO:0007669"/>
    <property type="project" value="UniProtKB-KW"/>
</dbReference>
<dbReference type="SUPFAM" id="SSF51735">
    <property type="entry name" value="NAD(P)-binding Rossmann-fold domains"/>
    <property type="match status" value="1"/>
</dbReference>
<dbReference type="EMBL" id="FQUP01000002">
    <property type="protein sequence ID" value="SHF57819.1"/>
    <property type="molecule type" value="Genomic_DNA"/>
</dbReference>
<dbReference type="PRINTS" id="PR00081">
    <property type="entry name" value="GDHRDH"/>
</dbReference>
<keyword evidence="5" id="KW-1185">Reference proteome</keyword>
<dbReference type="Proteomes" id="UP000184485">
    <property type="component" value="Unassembled WGS sequence"/>
</dbReference>
<dbReference type="PANTHER" id="PTHR44196:SF1">
    <property type="entry name" value="DEHYDROGENASE_REDUCTASE SDR FAMILY MEMBER 7B"/>
    <property type="match status" value="1"/>
</dbReference>
<accession>A0A1M5CSW1</accession>
<dbReference type="SMART" id="SM00822">
    <property type="entry name" value="PKS_KR"/>
    <property type="match status" value="1"/>
</dbReference>
<evidence type="ECO:0000256" key="2">
    <source>
        <dbReference type="ARBA" id="ARBA00023002"/>
    </source>
</evidence>
<evidence type="ECO:0000313" key="4">
    <source>
        <dbReference type="EMBL" id="SHF57819.1"/>
    </source>
</evidence>
<proteinExistence type="inferred from homology"/>
<feature type="domain" description="Ketoreductase" evidence="3">
    <location>
        <begin position="6"/>
        <end position="184"/>
    </location>
</feature>
<dbReference type="AlphaFoldDB" id="A0A1M5CSW1"/>
<evidence type="ECO:0000259" key="3">
    <source>
        <dbReference type="SMART" id="SM00822"/>
    </source>
</evidence>
<evidence type="ECO:0000313" key="5">
    <source>
        <dbReference type="Proteomes" id="UP000184485"/>
    </source>
</evidence>
<dbReference type="OrthoDB" id="9810734at2"/>
<dbReference type="CDD" id="cd05370">
    <property type="entry name" value="SDR_c2"/>
    <property type="match status" value="1"/>
</dbReference>
<reference evidence="4 5" key="1">
    <citation type="submission" date="2016-11" db="EMBL/GenBank/DDBJ databases">
        <authorList>
            <person name="Jaros S."/>
            <person name="Januszkiewicz K."/>
            <person name="Wedrychowicz H."/>
        </authorList>
    </citation>
    <scope>NUCLEOTIDE SEQUENCE [LARGE SCALE GENOMIC DNA]</scope>
    <source>
        <strain evidence="4 5">DSM 19436</strain>
    </source>
</reference>
<protein>
    <submittedName>
        <fullName evidence="4">Uncharacterized oxidoreductase</fullName>
    </submittedName>
</protein>
<comment type="similarity">
    <text evidence="1">Belongs to the short-chain dehydrogenases/reductases (SDR) family.</text>
</comment>
<dbReference type="InterPro" id="IPR057326">
    <property type="entry name" value="KR_dom"/>
</dbReference>
<dbReference type="RefSeq" id="WP_073053138.1">
    <property type="nucleotide sequence ID" value="NZ_FQUP01000002.1"/>
</dbReference>
<dbReference type="InterPro" id="IPR036291">
    <property type="entry name" value="NAD(P)-bd_dom_sf"/>
</dbReference>